<dbReference type="Proteomes" id="UP000615455">
    <property type="component" value="Unassembled WGS sequence"/>
</dbReference>
<sequence length="259" mass="29886">MNGVVYEQDIEKSKTIYGEHITYAELNYQKHETFDSVLLGVDRIFLMFPPETNLADYHAFIHKAKEKGIKHIVYLSVKDVQFLPFIPHHKNEKAIVQTGIPYTFLRAGYFMQNLNMFLLDEIVRNDRIFVPTGKGKTSFIDVRDIAEVAACSLAEGGVHKHQKYALTGNRALDFYQIADMMSYILKRPITYTNPSIKFFRTYMINKGINPAYVNVVTGIHIPTKLGLAKGITNTFTSITGQEPFQIEQYLQDYKHYWNK</sequence>
<dbReference type="PANTHER" id="PTHR43162:SF1">
    <property type="entry name" value="PRESTALK A DIFFERENTIATION PROTEIN A"/>
    <property type="match status" value="1"/>
</dbReference>
<feature type="domain" description="NmrA-like" evidence="1">
    <location>
        <begin position="18"/>
        <end position="204"/>
    </location>
</feature>
<dbReference type="PANTHER" id="PTHR43162">
    <property type="match status" value="1"/>
</dbReference>
<evidence type="ECO:0000313" key="3">
    <source>
        <dbReference type="Proteomes" id="UP000615455"/>
    </source>
</evidence>
<protein>
    <submittedName>
        <fullName evidence="2">NmrA family transcriptional regulator</fullName>
    </submittedName>
</protein>
<dbReference type="InterPro" id="IPR008030">
    <property type="entry name" value="NmrA-like"/>
</dbReference>
<dbReference type="SUPFAM" id="SSF51735">
    <property type="entry name" value="NAD(P)-binding Rossmann-fold domains"/>
    <property type="match status" value="1"/>
</dbReference>
<comment type="caution">
    <text evidence="2">The sequence shown here is derived from an EMBL/GenBank/DDBJ whole genome shotgun (WGS) entry which is preliminary data.</text>
</comment>
<dbReference type="Pfam" id="PF05368">
    <property type="entry name" value="NmrA"/>
    <property type="match status" value="1"/>
</dbReference>
<reference evidence="3" key="1">
    <citation type="journal article" date="2019" name="Int. J. Syst. Evol. Microbiol.">
        <title>The Global Catalogue of Microorganisms (GCM) 10K type strain sequencing project: providing services to taxonomists for standard genome sequencing and annotation.</title>
        <authorList>
            <consortium name="The Broad Institute Genomics Platform"/>
            <consortium name="The Broad Institute Genome Sequencing Center for Infectious Disease"/>
            <person name="Wu L."/>
            <person name="Ma J."/>
        </authorList>
    </citation>
    <scope>NUCLEOTIDE SEQUENCE [LARGE SCALE GENOMIC DNA]</scope>
    <source>
        <strain evidence="3">CGMCC 1.15043</strain>
    </source>
</reference>
<dbReference type="InterPro" id="IPR051604">
    <property type="entry name" value="Ergot_Alk_Oxidoreductase"/>
</dbReference>
<dbReference type="RefSeq" id="WP_189010374.1">
    <property type="nucleotide sequence ID" value="NZ_BMHE01000006.1"/>
</dbReference>
<dbReference type="Gene3D" id="3.90.25.10">
    <property type="entry name" value="UDP-galactose 4-epimerase, domain 1"/>
    <property type="match status" value="1"/>
</dbReference>
<keyword evidence="3" id="KW-1185">Reference proteome</keyword>
<evidence type="ECO:0000259" key="1">
    <source>
        <dbReference type="Pfam" id="PF05368"/>
    </source>
</evidence>
<gene>
    <name evidence="2" type="ORF">GCM10008018_17580</name>
</gene>
<dbReference type="EMBL" id="BMHE01000006">
    <property type="protein sequence ID" value="GGI46535.1"/>
    <property type="molecule type" value="Genomic_DNA"/>
</dbReference>
<accession>A0ABQ2BTQ3</accession>
<organism evidence="2 3">
    <name type="scientific">Paenibacillus marchantiophytorum</name>
    <dbReference type="NCBI Taxonomy" id="1619310"/>
    <lineage>
        <taxon>Bacteria</taxon>
        <taxon>Bacillati</taxon>
        <taxon>Bacillota</taxon>
        <taxon>Bacilli</taxon>
        <taxon>Bacillales</taxon>
        <taxon>Paenibacillaceae</taxon>
        <taxon>Paenibacillus</taxon>
    </lineage>
</organism>
<proteinExistence type="predicted"/>
<dbReference type="InterPro" id="IPR036291">
    <property type="entry name" value="NAD(P)-bd_dom_sf"/>
</dbReference>
<dbReference type="Gene3D" id="3.40.50.720">
    <property type="entry name" value="NAD(P)-binding Rossmann-like Domain"/>
    <property type="match status" value="1"/>
</dbReference>
<evidence type="ECO:0000313" key="2">
    <source>
        <dbReference type="EMBL" id="GGI46535.1"/>
    </source>
</evidence>
<name>A0ABQ2BTQ3_9BACL</name>